<protein>
    <submittedName>
        <fullName evidence="1">Uncharacterized protein</fullName>
    </submittedName>
</protein>
<accession>A0A0A9EUD9</accession>
<sequence length="124" mass="13286">MHFSSESGTRCVATGACGCWPNLDPRVRLSSQWREGDLAGPACGRREGGAAAGRGFAGGAAGGPTQGEGRQLLLRRMRRREVPAMLRLLWGIFSFGLPQTSRCGGELQLLASEFPRDVLLPCNQ</sequence>
<reference evidence="1" key="1">
    <citation type="submission" date="2014-09" db="EMBL/GenBank/DDBJ databases">
        <authorList>
            <person name="Magalhaes I.L.F."/>
            <person name="Oliveira U."/>
            <person name="Santos F.R."/>
            <person name="Vidigal T.H.D.A."/>
            <person name="Brescovit A.D."/>
            <person name="Santos A.J."/>
        </authorList>
    </citation>
    <scope>NUCLEOTIDE SEQUENCE</scope>
    <source>
        <tissue evidence="1">Shoot tissue taken approximately 20 cm above the soil surface</tissue>
    </source>
</reference>
<evidence type="ECO:0000313" key="1">
    <source>
        <dbReference type="EMBL" id="JAE04380.1"/>
    </source>
</evidence>
<dbReference type="EMBL" id="GBRH01193516">
    <property type="protein sequence ID" value="JAE04380.1"/>
    <property type="molecule type" value="Transcribed_RNA"/>
</dbReference>
<dbReference type="AlphaFoldDB" id="A0A0A9EUD9"/>
<reference evidence="1" key="2">
    <citation type="journal article" date="2015" name="Data Brief">
        <title>Shoot transcriptome of the giant reed, Arundo donax.</title>
        <authorList>
            <person name="Barrero R.A."/>
            <person name="Guerrero F.D."/>
            <person name="Moolhuijzen P."/>
            <person name="Goolsby J.A."/>
            <person name="Tidwell J."/>
            <person name="Bellgard S.E."/>
            <person name="Bellgard M.I."/>
        </authorList>
    </citation>
    <scope>NUCLEOTIDE SEQUENCE</scope>
    <source>
        <tissue evidence="1">Shoot tissue taken approximately 20 cm above the soil surface</tissue>
    </source>
</reference>
<name>A0A0A9EUD9_ARUDO</name>
<proteinExistence type="predicted"/>
<organism evidence="1">
    <name type="scientific">Arundo donax</name>
    <name type="common">Giant reed</name>
    <name type="synonym">Donax arundinaceus</name>
    <dbReference type="NCBI Taxonomy" id="35708"/>
    <lineage>
        <taxon>Eukaryota</taxon>
        <taxon>Viridiplantae</taxon>
        <taxon>Streptophyta</taxon>
        <taxon>Embryophyta</taxon>
        <taxon>Tracheophyta</taxon>
        <taxon>Spermatophyta</taxon>
        <taxon>Magnoliopsida</taxon>
        <taxon>Liliopsida</taxon>
        <taxon>Poales</taxon>
        <taxon>Poaceae</taxon>
        <taxon>PACMAD clade</taxon>
        <taxon>Arundinoideae</taxon>
        <taxon>Arundineae</taxon>
        <taxon>Arundo</taxon>
    </lineage>
</organism>